<dbReference type="EMBL" id="CAAALY010038708">
    <property type="protein sequence ID" value="VEL18797.1"/>
    <property type="molecule type" value="Genomic_DNA"/>
</dbReference>
<dbReference type="Proteomes" id="UP000784294">
    <property type="component" value="Unassembled WGS sequence"/>
</dbReference>
<reference evidence="1" key="1">
    <citation type="submission" date="2018-11" db="EMBL/GenBank/DDBJ databases">
        <authorList>
            <consortium name="Pathogen Informatics"/>
        </authorList>
    </citation>
    <scope>NUCLEOTIDE SEQUENCE</scope>
</reference>
<proteinExistence type="predicted"/>
<protein>
    <submittedName>
        <fullName evidence="1">Uncharacterized protein</fullName>
    </submittedName>
</protein>
<dbReference type="AlphaFoldDB" id="A0A3S5BUD2"/>
<evidence type="ECO:0000313" key="1">
    <source>
        <dbReference type="EMBL" id="VEL18797.1"/>
    </source>
</evidence>
<comment type="caution">
    <text evidence="1">The sequence shown here is derived from an EMBL/GenBank/DDBJ whole genome shotgun (WGS) entry which is preliminary data.</text>
</comment>
<gene>
    <name evidence="1" type="ORF">PXEA_LOCUS12237</name>
</gene>
<accession>A0A3S5BUD2</accession>
<sequence length="32" mass="3740">MDEVSEMHQLTQWIAADELPTLGFRVHMARQV</sequence>
<evidence type="ECO:0000313" key="2">
    <source>
        <dbReference type="Proteomes" id="UP000784294"/>
    </source>
</evidence>
<organism evidence="1 2">
    <name type="scientific">Protopolystoma xenopodis</name>
    <dbReference type="NCBI Taxonomy" id="117903"/>
    <lineage>
        <taxon>Eukaryota</taxon>
        <taxon>Metazoa</taxon>
        <taxon>Spiralia</taxon>
        <taxon>Lophotrochozoa</taxon>
        <taxon>Platyhelminthes</taxon>
        <taxon>Monogenea</taxon>
        <taxon>Polyopisthocotylea</taxon>
        <taxon>Polystomatidea</taxon>
        <taxon>Polystomatidae</taxon>
        <taxon>Protopolystoma</taxon>
    </lineage>
</organism>
<name>A0A3S5BUD2_9PLAT</name>
<keyword evidence="2" id="KW-1185">Reference proteome</keyword>